<dbReference type="InterPro" id="IPR013196">
    <property type="entry name" value="HTH_11"/>
</dbReference>
<dbReference type="InterPro" id="IPR036388">
    <property type="entry name" value="WH-like_DNA-bd_sf"/>
</dbReference>
<dbReference type="PANTHER" id="PTHR34580:SF3">
    <property type="entry name" value="PROTEIN PAFB"/>
    <property type="match status" value="1"/>
</dbReference>
<dbReference type="InterPro" id="IPR026881">
    <property type="entry name" value="WYL_dom"/>
</dbReference>
<evidence type="ECO:0000313" key="4">
    <source>
        <dbReference type="Proteomes" id="UP001049518"/>
    </source>
</evidence>
<feature type="domain" description="WYL" evidence="2">
    <location>
        <begin position="141"/>
        <end position="204"/>
    </location>
</feature>
<evidence type="ECO:0000259" key="2">
    <source>
        <dbReference type="Pfam" id="PF13280"/>
    </source>
</evidence>
<accession>A0ABX8QQ65</accession>
<dbReference type="SUPFAM" id="SSF46785">
    <property type="entry name" value="Winged helix' DNA-binding domain"/>
    <property type="match status" value="1"/>
</dbReference>
<dbReference type="Proteomes" id="UP001049518">
    <property type="component" value="Chromosome"/>
</dbReference>
<feature type="domain" description="Helix-turn-helix type 11" evidence="1">
    <location>
        <begin position="6"/>
        <end position="62"/>
    </location>
</feature>
<keyword evidence="4" id="KW-1185">Reference proteome</keyword>
<organism evidence="3 4">
    <name type="scientific">Actinomadura graeca</name>
    <dbReference type="NCBI Taxonomy" id="2750812"/>
    <lineage>
        <taxon>Bacteria</taxon>
        <taxon>Bacillati</taxon>
        <taxon>Actinomycetota</taxon>
        <taxon>Actinomycetes</taxon>
        <taxon>Streptosporangiales</taxon>
        <taxon>Thermomonosporaceae</taxon>
        <taxon>Actinomadura</taxon>
    </lineage>
</organism>
<dbReference type="EMBL" id="CP059572">
    <property type="protein sequence ID" value="QXJ20778.1"/>
    <property type="molecule type" value="Genomic_DNA"/>
</dbReference>
<name>A0ABX8QQ65_9ACTN</name>
<evidence type="ECO:0000313" key="3">
    <source>
        <dbReference type="EMBL" id="QXJ20778.1"/>
    </source>
</evidence>
<dbReference type="PANTHER" id="PTHR34580">
    <property type="match status" value="1"/>
</dbReference>
<evidence type="ECO:0000259" key="1">
    <source>
        <dbReference type="Pfam" id="PF08279"/>
    </source>
</evidence>
<sequence>MNRTDRLYALVEELRACAPRRVSARELAARFEVSARTIERDICALQQAGVPIYADVGRSGGYTLDKSRTLPPLNFTPAEAVAVAITLARAGGSPFSRSARTALQKIVTAMSAGDGASARELADRIRFLAPVDRDDPASVPAVLEQAITTRRVVRLTYVDRHDTETERDVEPVTFTASSHGWYLTAWCRMRGGKRVFRTDRVRRAVLLEETAPEHSADFLHDDTPVDYEVRPLEFV</sequence>
<proteinExistence type="predicted"/>
<protein>
    <submittedName>
        <fullName evidence="3">YafY family transcriptional regulator</fullName>
    </submittedName>
</protein>
<dbReference type="PROSITE" id="PS52050">
    <property type="entry name" value="WYL"/>
    <property type="match status" value="1"/>
</dbReference>
<dbReference type="InterPro" id="IPR051534">
    <property type="entry name" value="CBASS_pafABC_assoc_protein"/>
</dbReference>
<dbReference type="Gene3D" id="1.10.10.10">
    <property type="entry name" value="Winged helix-like DNA-binding domain superfamily/Winged helix DNA-binding domain"/>
    <property type="match status" value="1"/>
</dbReference>
<dbReference type="Pfam" id="PF13280">
    <property type="entry name" value="WYL"/>
    <property type="match status" value="1"/>
</dbReference>
<dbReference type="RefSeq" id="WP_231333880.1">
    <property type="nucleotide sequence ID" value="NZ_CP059572.1"/>
</dbReference>
<dbReference type="Pfam" id="PF08279">
    <property type="entry name" value="HTH_11"/>
    <property type="match status" value="1"/>
</dbReference>
<gene>
    <name evidence="3" type="ORF">AGRA3207_001548</name>
</gene>
<dbReference type="InterPro" id="IPR036390">
    <property type="entry name" value="WH_DNA-bd_sf"/>
</dbReference>
<reference evidence="3" key="1">
    <citation type="submission" date="2020-07" db="EMBL/GenBank/DDBJ databases">
        <authorList>
            <person name="Tarantini F.S."/>
            <person name="Hong K.W."/>
            <person name="Chan K.G."/>
        </authorList>
    </citation>
    <scope>NUCLEOTIDE SEQUENCE</scope>
    <source>
        <strain evidence="3">32-07</strain>
    </source>
</reference>